<dbReference type="InterPro" id="IPR036621">
    <property type="entry name" value="Anticodon-bd_dom_sf"/>
</dbReference>
<comment type="similarity">
    <text evidence="1">Belongs to the class-II aminoacyl-tRNA synthetase family.</text>
</comment>
<dbReference type="Gene3D" id="3.40.50.800">
    <property type="entry name" value="Anticodon-binding domain"/>
    <property type="match status" value="1"/>
</dbReference>
<dbReference type="EMBL" id="UINC01002407">
    <property type="protein sequence ID" value="SUZ96351.1"/>
    <property type="molecule type" value="Genomic_DNA"/>
</dbReference>
<protein>
    <recommendedName>
        <fullName evidence="2">histidine--tRNA ligase</fullName>
        <ecNumber evidence="2">6.1.1.21</ecNumber>
    </recommendedName>
    <alternativeName>
        <fullName evidence="8">Histidyl-tRNA synthetase</fullName>
    </alternativeName>
</protein>
<dbReference type="Gene3D" id="3.30.930.10">
    <property type="entry name" value="Bira Bifunctional Protein, Domain 2"/>
    <property type="match status" value="1"/>
</dbReference>
<dbReference type="PIRSF" id="PIRSF001549">
    <property type="entry name" value="His-tRNA_synth"/>
    <property type="match status" value="1"/>
</dbReference>
<dbReference type="SUPFAM" id="SSF55681">
    <property type="entry name" value="Class II aaRS and biotin synthetases"/>
    <property type="match status" value="1"/>
</dbReference>
<keyword evidence="5" id="KW-0067">ATP-binding</keyword>
<evidence type="ECO:0000256" key="3">
    <source>
        <dbReference type="ARBA" id="ARBA00022598"/>
    </source>
</evidence>
<evidence type="ECO:0000256" key="4">
    <source>
        <dbReference type="ARBA" id="ARBA00022741"/>
    </source>
</evidence>
<dbReference type="GO" id="GO:0005737">
    <property type="term" value="C:cytoplasm"/>
    <property type="evidence" value="ECO:0007669"/>
    <property type="project" value="InterPro"/>
</dbReference>
<dbReference type="InterPro" id="IPR033656">
    <property type="entry name" value="HisRS_anticodon"/>
</dbReference>
<sequence length="422" mass="48126">VSPKQIQSIKGTHDILPDQSWKWRQLETSLHNFMSLYGYREIRTPAFEETELFSRSVGEDTDIVSKEMYSWTDQGGTHLTLKPELTAPVVRSFIQHNLQGTSPITKLYYMDALFRRDRPQKGRWRQFHQIGVESFGSEFPEQDGEIIILAYNFFRELGLTDLTLKLNSIGYPECRTVYRKSLQDFLRPYLPDLSETSQKRFETNPLRILDTKVPHEIALLRNAPVISDYLSDEDLNHFEEVKAVLNECDIPYELDPRMVRGLDYYTRTTFEITSDALGAQNAICGGGRYDHLVETLGGKPVPAVGFAAGVERIMLVLENSDSNAKPENTDIYIICLGDVSRIVAFTLAETLRQKGLATETDMLRRSLKAQLRDANRTGVKIAVIIGEKEMEDQNAQVKDFRTGDQSEIRQDSLVDYIVGLNL</sequence>
<dbReference type="InterPro" id="IPR045864">
    <property type="entry name" value="aa-tRNA-synth_II/BPL/LPL"/>
</dbReference>
<evidence type="ECO:0000259" key="10">
    <source>
        <dbReference type="PROSITE" id="PS50862"/>
    </source>
</evidence>
<evidence type="ECO:0000256" key="1">
    <source>
        <dbReference type="ARBA" id="ARBA00008226"/>
    </source>
</evidence>
<dbReference type="InterPro" id="IPR004516">
    <property type="entry name" value="HisRS/HisZ"/>
</dbReference>
<dbReference type="InterPro" id="IPR006195">
    <property type="entry name" value="aa-tRNA-synth_II"/>
</dbReference>
<accession>A0A381RZ04</accession>
<name>A0A381RZ04_9ZZZZ</name>
<keyword evidence="6" id="KW-0648">Protein biosynthesis</keyword>
<dbReference type="InterPro" id="IPR041715">
    <property type="entry name" value="HisRS-like_core"/>
</dbReference>
<proteinExistence type="inferred from homology"/>
<keyword evidence="4" id="KW-0547">Nucleotide-binding</keyword>
<evidence type="ECO:0000256" key="5">
    <source>
        <dbReference type="ARBA" id="ARBA00022840"/>
    </source>
</evidence>
<dbReference type="GO" id="GO:0005524">
    <property type="term" value="F:ATP binding"/>
    <property type="evidence" value="ECO:0007669"/>
    <property type="project" value="UniProtKB-KW"/>
</dbReference>
<dbReference type="Pfam" id="PF13393">
    <property type="entry name" value="tRNA-synt_His"/>
    <property type="match status" value="1"/>
</dbReference>
<feature type="non-terminal residue" evidence="11">
    <location>
        <position position="1"/>
    </location>
</feature>
<dbReference type="CDD" id="cd00773">
    <property type="entry name" value="HisRS-like_core"/>
    <property type="match status" value="1"/>
</dbReference>
<dbReference type="InterPro" id="IPR004154">
    <property type="entry name" value="Anticodon-bd"/>
</dbReference>
<evidence type="ECO:0000256" key="2">
    <source>
        <dbReference type="ARBA" id="ARBA00012815"/>
    </source>
</evidence>
<dbReference type="AlphaFoldDB" id="A0A381RZ04"/>
<dbReference type="PROSITE" id="PS50862">
    <property type="entry name" value="AA_TRNA_LIGASE_II"/>
    <property type="match status" value="1"/>
</dbReference>
<dbReference type="CDD" id="cd00859">
    <property type="entry name" value="HisRS_anticodon"/>
    <property type="match status" value="1"/>
</dbReference>
<dbReference type="Pfam" id="PF03129">
    <property type="entry name" value="HGTP_anticodon"/>
    <property type="match status" value="1"/>
</dbReference>
<gene>
    <name evidence="11" type="ORF">METZ01_LOCUS49205</name>
</gene>
<evidence type="ECO:0000256" key="9">
    <source>
        <dbReference type="ARBA" id="ARBA00047639"/>
    </source>
</evidence>
<dbReference type="InterPro" id="IPR015807">
    <property type="entry name" value="His-tRNA-ligase"/>
</dbReference>
<organism evidence="11">
    <name type="scientific">marine metagenome</name>
    <dbReference type="NCBI Taxonomy" id="408172"/>
    <lineage>
        <taxon>unclassified sequences</taxon>
        <taxon>metagenomes</taxon>
        <taxon>ecological metagenomes</taxon>
    </lineage>
</organism>
<dbReference type="GO" id="GO:0004821">
    <property type="term" value="F:histidine-tRNA ligase activity"/>
    <property type="evidence" value="ECO:0007669"/>
    <property type="project" value="UniProtKB-EC"/>
</dbReference>
<dbReference type="PANTHER" id="PTHR43707">
    <property type="entry name" value="HISTIDYL-TRNA SYNTHETASE"/>
    <property type="match status" value="1"/>
</dbReference>
<evidence type="ECO:0000256" key="7">
    <source>
        <dbReference type="ARBA" id="ARBA00023146"/>
    </source>
</evidence>
<dbReference type="PANTHER" id="PTHR43707:SF1">
    <property type="entry name" value="HISTIDINE--TRNA LIGASE, MITOCHONDRIAL-RELATED"/>
    <property type="match status" value="1"/>
</dbReference>
<evidence type="ECO:0000313" key="11">
    <source>
        <dbReference type="EMBL" id="SUZ96351.1"/>
    </source>
</evidence>
<dbReference type="HAMAP" id="MF_00127">
    <property type="entry name" value="His_tRNA_synth"/>
    <property type="match status" value="1"/>
</dbReference>
<dbReference type="GO" id="GO:0006427">
    <property type="term" value="P:histidyl-tRNA aminoacylation"/>
    <property type="evidence" value="ECO:0007669"/>
    <property type="project" value="InterPro"/>
</dbReference>
<dbReference type="NCBIfam" id="TIGR00442">
    <property type="entry name" value="hisS"/>
    <property type="match status" value="1"/>
</dbReference>
<dbReference type="EC" id="6.1.1.21" evidence="2"/>
<evidence type="ECO:0000256" key="8">
    <source>
        <dbReference type="ARBA" id="ARBA00030619"/>
    </source>
</evidence>
<evidence type="ECO:0000256" key="6">
    <source>
        <dbReference type="ARBA" id="ARBA00022917"/>
    </source>
</evidence>
<comment type="catalytic activity">
    <reaction evidence="9">
        <text>tRNA(His) + L-histidine + ATP = L-histidyl-tRNA(His) + AMP + diphosphate + H(+)</text>
        <dbReference type="Rhea" id="RHEA:17313"/>
        <dbReference type="Rhea" id="RHEA-COMP:9665"/>
        <dbReference type="Rhea" id="RHEA-COMP:9689"/>
        <dbReference type="ChEBI" id="CHEBI:15378"/>
        <dbReference type="ChEBI" id="CHEBI:30616"/>
        <dbReference type="ChEBI" id="CHEBI:33019"/>
        <dbReference type="ChEBI" id="CHEBI:57595"/>
        <dbReference type="ChEBI" id="CHEBI:78442"/>
        <dbReference type="ChEBI" id="CHEBI:78527"/>
        <dbReference type="ChEBI" id="CHEBI:456215"/>
        <dbReference type="EC" id="6.1.1.21"/>
    </reaction>
</comment>
<feature type="domain" description="Aminoacyl-transfer RNA synthetases class-II family profile" evidence="10">
    <location>
        <begin position="1"/>
        <end position="326"/>
    </location>
</feature>
<keyword evidence="3" id="KW-0436">Ligase</keyword>
<keyword evidence="7" id="KW-0030">Aminoacyl-tRNA synthetase</keyword>
<dbReference type="SUPFAM" id="SSF52954">
    <property type="entry name" value="Class II aaRS ABD-related"/>
    <property type="match status" value="1"/>
</dbReference>
<reference evidence="11" key="1">
    <citation type="submission" date="2018-05" db="EMBL/GenBank/DDBJ databases">
        <authorList>
            <person name="Lanie J.A."/>
            <person name="Ng W.-L."/>
            <person name="Kazmierczak K.M."/>
            <person name="Andrzejewski T.M."/>
            <person name="Davidsen T.M."/>
            <person name="Wayne K.J."/>
            <person name="Tettelin H."/>
            <person name="Glass J.I."/>
            <person name="Rusch D."/>
            <person name="Podicherti R."/>
            <person name="Tsui H.-C.T."/>
            <person name="Winkler M.E."/>
        </authorList>
    </citation>
    <scope>NUCLEOTIDE SEQUENCE</scope>
</reference>